<dbReference type="GO" id="GO:0016787">
    <property type="term" value="F:hydrolase activity"/>
    <property type="evidence" value="ECO:0007669"/>
    <property type="project" value="UniProtKB-KW"/>
</dbReference>
<proteinExistence type="predicted"/>
<organism evidence="3 4">
    <name type="scientific">Xenorhabdus hominickii</name>
    <dbReference type="NCBI Taxonomy" id="351679"/>
    <lineage>
        <taxon>Bacteria</taxon>
        <taxon>Pseudomonadati</taxon>
        <taxon>Pseudomonadota</taxon>
        <taxon>Gammaproteobacteria</taxon>
        <taxon>Enterobacterales</taxon>
        <taxon>Morganellaceae</taxon>
        <taxon>Xenorhabdus</taxon>
    </lineage>
</organism>
<accession>A0A2G0Q4C7</accession>
<protein>
    <submittedName>
        <fullName evidence="3">2,3-dihydro-2,3-dihydroxybenzoate synthetase</fullName>
    </submittedName>
</protein>
<gene>
    <name evidence="3" type="ORF">Xhom_03111</name>
</gene>
<name>A0A2G0Q4C7_XENHO</name>
<comment type="caution">
    <text evidence="3">The sequence shown here is derived from an EMBL/GenBank/DDBJ whole genome shotgun (WGS) entry which is preliminary data.</text>
</comment>
<dbReference type="InterPro" id="IPR050272">
    <property type="entry name" value="Isochorismatase-like_hydrls"/>
</dbReference>
<dbReference type="Pfam" id="PF00857">
    <property type="entry name" value="Isochorismatase"/>
    <property type="match status" value="1"/>
</dbReference>
<reference evidence="3 4" key="1">
    <citation type="journal article" date="2017" name="Nat. Microbiol.">
        <title>Natural product diversity associated with the nematode symbionts Photorhabdus and Xenorhabdus.</title>
        <authorList>
            <person name="Tobias N.J."/>
            <person name="Wolff H."/>
            <person name="Djahanschiri B."/>
            <person name="Grundmann F."/>
            <person name="Kronenwerth M."/>
            <person name="Shi Y.M."/>
            <person name="Simonyi S."/>
            <person name="Grun P."/>
            <person name="Shapiro-Ilan D."/>
            <person name="Pidot S.J."/>
            <person name="Stinear T.P."/>
            <person name="Ebersberger I."/>
            <person name="Bode H.B."/>
        </authorList>
    </citation>
    <scope>NUCLEOTIDE SEQUENCE [LARGE SCALE GENOMIC DNA]</scope>
    <source>
        <strain evidence="3 4">DSM 17903</strain>
    </source>
</reference>
<dbReference type="EMBL" id="NJAI01000005">
    <property type="protein sequence ID" value="PHM54041.1"/>
    <property type="molecule type" value="Genomic_DNA"/>
</dbReference>
<evidence type="ECO:0000313" key="4">
    <source>
        <dbReference type="Proteomes" id="UP000225433"/>
    </source>
</evidence>
<dbReference type="CDD" id="cd00431">
    <property type="entry name" value="cysteine_hydrolases"/>
    <property type="match status" value="1"/>
</dbReference>
<dbReference type="SUPFAM" id="SSF52499">
    <property type="entry name" value="Isochorismatase-like hydrolases"/>
    <property type="match status" value="1"/>
</dbReference>
<dbReference type="AlphaFoldDB" id="A0A2G0Q4C7"/>
<dbReference type="Proteomes" id="UP000225433">
    <property type="component" value="Unassembled WGS sequence"/>
</dbReference>
<dbReference type="PANTHER" id="PTHR43540">
    <property type="entry name" value="PEROXYUREIDOACRYLATE/UREIDOACRYLATE AMIDOHYDROLASE-RELATED"/>
    <property type="match status" value="1"/>
</dbReference>
<dbReference type="PANTHER" id="PTHR43540:SF6">
    <property type="entry name" value="ISOCHORISMATASE-LIKE DOMAIN-CONTAINING PROTEIN"/>
    <property type="match status" value="1"/>
</dbReference>
<keyword evidence="1" id="KW-0378">Hydrolase</keyword>
<dbReference type="STRING" id="351679.A9255_19440"/>
<dbReference type="Gene3D" id="3.40.50.850">
    <property type="entry name" value="Isochorismatase-like"/>
    <property type="match status" value="1"/>
</dbReference>
<evidence type="ECO:0000313" key="3">
    <source>
        <dbReference type="EMBL" id="PHM54041.1"/>
    </source>
</evidence>
<dbReference type="OrthoDB" id="5294192at2"/>
<evidence type="ECO:0000256" key="1">
    <source>
        <dbReference type="ARBA" id="ARBA00022801"/>
    </source>
</evidence>
<dbReference type="RefSeq" id="WP_071933902.1">
    <property type="nucleotide sequence ID" value="NZ_CAWNQJ010000079.1"/>
</dbReference>
<dbReference type="InterPro" id="IPR000868">
    <property type="entry name" value="Isochorismatase-like_dom"/>
</dbReference>
<dbReference type="InterPro" id="IPR036380">
    <property type="entry name" value="Isochorismatase-like_sf"/>
</dbReference>
<feature type="domain" description="Isochorismatase-like" evidence="2">
    <location>
        <begin position="3"/>
        <end position="174"/>
    </location>
</feature>
<sequence length="182" mass="20416">MKALIVIDMLNDFVTGVLANEENAKKIIPVIQRMIEYARNQHDWLVVYSNDAHHIEDREIDIWGEHALAGTWGADVIDALAPIGAEREIVSPKHFYSAFDKTDLENTFERYGVTEVILTGQHTHCCVRHTAYSAFLLGYDITVLSDAVCVFPGIDHHDALDYLKINYGAKISTSTVFGVPLK</sequence>
<evidence type="ECO:0000259" key="2">
    <source>
        <dbReference type="Pfam" id="PF00857"/>
    </source>
</evidence>